<keyword evidence="2" id="KW-1133">Transmembrane helix</keyword>
<organism evidence="3 4">
    <name type="scientific">Aspergillus flavus (strain ATCC 200026 / FGSC A1120 / IAM 13836 / NRRL 3357 / JCM 12722 / SRRC 167)</name>
    <dbReference type="NCBI Taxonomy" id="332952"/>
    <lineage>
        <taxon>Eukaryota</taxon>
        <taxon>Fungi</taxon>
        <taxon>Dikarya</taxon>
        <taxon>Ascomycota</taxon>
        <taxon>Pezizomycotina</taxon>
        <taxon>Eurotiomycetes</taxon>
        <taxon>Eurotiomycetidae</taxon>
        <taxon>Eurotiales</taxon>
        <taxon>Aspergillaceae</taxon>
        <taxon>Aspergillus</taxon>
        <taxon>Aspergillus subgen. Circumdati</taxon>
    </lineage>
</organism>
<keyword evidence="4" id="KW-1185">Reference proteome</keyword>
<keyword evidence="2" id="KW-0472">Membrane</keyword>
<accession>A0A7U2N142</accession>
<dbReference type="Proteomes" id="UP000596276">
    <property type="component" value="Chromosome 6"/>
</dbReference>
<name>A0A7U2N142_ASPFN</name>
<evidence type="ECO:0000313" key="4">
    <source>
        <dbReference type="Proteomes" id="UP000596276"/>
    </source>
</evidence>
<gene>
    <name evidence="3" type="ORF">F9C07_1732647</name>
</gene>
<proteinExistence type="predicted"/>
<keyword evidence="2" id="KW-0812">Transmembrane</keyword>
<evidence type="ECO:0000256" key="2">
    <source>
        <dbReference type="SAM" id="Phobius"/>
    </source>
</evidence>
<dbReference type="EMBL" id="CP044623">
    <property type="protein sequence ID" value="QRD93606.1"/>
    <property type="molecule type" value="Genomic_DNA"/>
</dbReference>
<reference evidence="4" key="1">
    <citation type="journal article" date="2021" name="G3 (Bethesda)">
        <title>Chromosome assembled and annotated genome sequence of Aspergillus flavus NRRL 3357.</title>
        <authorList>
            <person name="Skerker J.M."/>
            <person name="Pianalto K.M."/>
            <person name="Mondo S.J."/>
            <person name="Yang K."/>
            <person name="Arkin A.P."/>
            <person name="Keller N.P."/>
            <person name="Grigoriev I.V."/>
            <person name="Louise Glass N.L."/>
        </authorList>
    </citation>
    <scope>NUCLEOTIDE SEQUENCE [LARGE SCALE GENOMIC DNA]</scope>
    <source>
        <strain evidence="4">ATCC 200026 / FGSC A1120 / IAM 13836 / NRRL 3357 / JCM 12722 / SRRC 167</strain>
    </source>
</reference>
<feature type="region of interest" description="Disordered" evidence="1">
    <location>
        <begin position="1"/>
        <end position="55"/>
    </location>
</feature>
<feature type="compositionally biased region" description="Basic residues" evidence="1">
    <location>
        <begin position="20"/>
        <end position="55"/>
    </location>
</feature>
<feature type="transmembrane region" description="Helical" evidence="2">
    <location>
        <begin position="120"/>
        <end position="152"/>
    </location>
</feature>
<dbReference type="VEuPathDB" id="FungiDB:F9C07_1732647"/>
<evidence type="ECO:0000313" key="3">
    <source>
        <dbReference type="EMBL" id="QRD93606.1"/>
    </source>
</evidence>
<evidence type="ECO:0000256" key="1">
    <source>
        <dbReference type="SAM" id="MobiDB-lite"/>
    </source>
</evidence>
<protein>
    <submittedName>
        <fullName evidence="3">Uncharacterized protein</fullName>
    </submittedName>
</protein>
<dbReference type="AlphaFoldDB" id="A0A7U2N142"/>
<sequence length="154" mass="18195">MSNILQSMYVHTLKRPPEAKKKKRKRKQLKKTPHPKQTAKKQKAKRKKEKSKYRNTKPIQWFIQWPATRFFPQDVLAPPTILSRAPLDPTSTKIGVSPNRTSEDPYSLGWFTSHSDFVSFFFFCFLFFFVLCDFGVGFFVLFCLVIFFLLLFPF</sequence>